<keyword evidence="1" id="KW-0472">Membrane</keyword>
<organism evidence="3">
    <name type="scientific">Caenorhabditis brenneri</name>
    <name type="common">Nematode worm</name>
    <dbReference type="NCBI Taxonomy" id="135651"/>
    <lineage>
        <taxon>Eukaryota</taxon>
        <taxon>Metazoa</taxon>
        <taxon>Ecdysozoa</taxon>
        <taxon>Nematoda</taxon>
        <taxon>Chromadorea</taxon>
        <taxon>Rhabditida</taxon>
        <taxon>Rhabditina</taxon>
        <taxon>Rhabditomorpha</taxon>
        <taxon>Rhabditoidea</taxon>
        <taxon>Rhabditidae</taxon>
        <taxon>Peloderinae</taxon>
        <taxon>Caenorhabditis</taxon>
    </lineage>
</organism>
<evidence type="ECO:0000313" key="2">
    <source>
        <dbReference type="EMBL" id="EGT55541.1"/>
    </source>
</evidence>
<keyword evidence="1" id="KW-0812">Transmembrane</keyword>
<dbReference type="HOGENOM" id="CLU_481652_0_0_1"/>
<keyword evidence="3" id="KW-1185">Reference proteome</keyword>
<evidence type="ECO:0000313" key="3">
    <source>
        <dbReference type="Proteomes" id="UP000008068"/>
    </source>
</evidence>
<dbReference type="AlphaFoldDB" id="G0N988"/>
<dbReference type="OrthoDB" id="5862043at2759"/>
<proteinExistence type="predicted"/>
<accession>G0N988</accession>
<protein>
    <submittedName>
        <fullName evidence="2">Uncharacterized protein</fullName>
    </submittedName>
</protein>
<evidence type="ECO:0000256" key="1">
    <source>
        <dbReference type="SAM" id="Phobius"/>
    </source>
</evidence>
<name>G0N988_CAEBE</name>
<feature type="transmembrane region" description="Helical" evidence="1">
    <location>
        <begin position="249"/>
        <end position="265"/>
    </location>
</feature>
<dbReference type="Proteomes" id="UP000008068">
    <property type="component" value="Unassembled WGS sequence"/>
</dbReference>
<sequence length="566" mass="64626">MNKRCGCYRLPVKRATWFESIWIATYSLEAQLRPVIEQYLENIITLHMSIHEHAGVTDLIGDMSNSPQYEKYIESYDNFKKKKLVLPITIGYDGVVPKGNSQIEYTPLYVRLAGIGERANRSVENVAIAAMLVCKGGLTEKNVEIFARRLEAEIMETELDPWKVSKGAETWECSLVGTFLLSDYAGLRKVAGVPDWSSATIACIHCDINGVRVGGAYRFYNSTWIMRRRTIDEQSGILKDKKRESKMMIVLRVVLPLIGVFGLTTGERERVFVVLLNAFIYGLYSCESKETATTLKKIGLALSKLHGTLSLSTFTLKCHELYHHAADSILINGKWRAQSTAEMERYHMEFHLPAVTNSVSPQNMMARFFASQQKKRLQAMQKRPRTDSEAKGAEWPVELSLDDDIKIPTGSQILFSEFVKNNSSIASRFGIDERYRVFSRCMKAELGFTSFNWDDTSTQAYQAVAVLDGEAVYGVIQHFFVKGTKVFALFEKWTVRNPWEDNRNTFKNIATVDELECLEYVEQANTTFVEKINENEEVFMIHAKDLVGNFIKFTFRQRVFGFYCCQ</sequence>
<dbReference type="EMBL" id="GL379851">
    <property type="protein sequence ID" value="EGT55541.1"/>
    <property type="molecule type" value="Genomic_DNA"/>
</dbReference>
<keyword evidence="1" id="KW-1133">Transmembrane helix</keyword>
<gene>
    <name evidence="2" type="ORF">CAEBREN_06657</name>
</gene>
<dbReference type="STRING" id="135651.G0N988"/>
<reference evidence="3" key="1">
    <citation type="submission" date="2011-07" db="EMBL/GenBank/DDBJ databases">
        <authorList>
            <consortium name="Caenorhabditis brenneri Sequencing and Analysis Consortium"/>
            <person name="Wilson R.K."/>
        </authorList>
    </citation>
    <scope>NUCLEOTIDE SEQUENCE [LARGE SCALE GENOMIC DNA]</scope>
    <source>
        <strain evidence="3">PB2801</strain>
    </source>
</reference>
<dbReference type="InParanoid" id="G0N988"/>